<dbReference type="Pfam" id="PF02922">
    <property type="entry name" value="CBM_48"/>
    <property type="match status" value="1"/>
</dbReference>
<dbReference type="EMBL" id="JAYXHS010000004">
    <property type="protein sequence ID" value="MEC5387723.1"/>
    <property type="molecule type" value="Genomic_DNA"/>
</dbReference>
<feature type="region of interest" description="Disordered" evidence="4">
    <location>
        <begin position="484"/>
        <end position="509"/>
    </location>
</feature>
<dbReference type="Gene3D" id="2.60.40.10">
    <property type="entry name" value="Immunoglobulins"/>
    <property type="match status" value="1"/>
</dbReference>
<evidence type="ECO:0000259" key="5">
    <source>
        <dbReference type="SMART" id="SM00642"/>
    </source>
</evidence>
<gene>
    <name evidence="6" type="primary">glgX</name>
    <name evidence="6" type="ORF">VVD49_18465</name>
</gene>
<comment type="similarity">
    <text evidence="1">Belongs to the glycosyl hydrolase 13 family.</text>
</comment>
<evidence type="ECO:0000313" key="6">
    <source>
        <dbReference type="EMBL" id="MEC5387723.1"/>
    </source>
</evidence>
<evidence type="ECO:0000313" key="7">
    <source>
        <dbReference type="Proteomes" id="UP001331561"/>
    </source>
</evidence>
<organism evidence="6 7">
    <name type="scientific">Uliginosibacterium silvisoli</name>
    <dbReference type="NCBI Taxonomy" id="3114758"/>
    <lineage>
        <taxon>Bacteria</taxon>
        <taxon>Pseudomonadati</taxon>
        <taxon>Pseudomonadota</taxon>
        <taxon>Betaproteobacteria</taxon>
        <taxon>Rhodocyclales</taxon>
        <taxon>Zoogloeaceae</taxon>
        <taxon>Uliginosibacterium</taxon>
    </lineage>
</organism>
<dbReference type="SMART" id="SM00642">
    <property type="entry name" value="Aamy"/>
    <property type="match status" value="1"/>
</dbReference>
<dbReference type="PANTHER" id="PTHR43002">
    <property type="entry name" value="GLYCOGEN DEBRANCHING ENZYME"/>
    <property type="match status" value="1"/>
</dbReference>
<feature type="compositionally biased region" description="Basic and acidic residues" evidence="4">
    <location>
        <begin position="484"/>
        <end position="495"/>
    </location>
</feature>
<dbReference type="CDD" id="cd11326">
    <property type="entry name" value="AmyAc_Glg_debranch"/>
    <property type="match status" value="1"/>
</dbReference>
<evidence type="ECO:0000256" key="2">
    <source>
        <dbReference type="ARBA" id="ARBA00022801"/>
    </source>
</evidence>
<evidence type="ECO:0000256" key="4">
    <source>
        <dbReference type="SAM" id="MobiDB-lite"/>
    </source>
</evidence>
<dbReference type="InterPro" id="IPR004193">
    <property type="entry name" value="Glyco_hydro_13_N"/>
</dbReference>
<dbReference type="InterPro" id="IPR014756">
    <property type="entry name" value="Ig_E-set"/>
</dbReference>
<dbReference type="Proteomes" id="UP001331561">
    <property type="component" value="Unassembled WGS sequence"/>
</dbReference>
<dbReference type="Gene3D" id="3.20.20.80">
    <property type="entry name" value="Glycosidases"/>
    <property type="match status" value="1"/>
</dbReference>
<evidence type="ECO:0000256" key="3">
    <source>
        <dbReference type="ARBA" id="ARBA00023295"/>
    </source>
</evidence>
<dbReference type="InterPro" id="IPR044505">
    <property type="entry name" value="GlgX_Isoamylase_N_E_set"/>
</dbReference>
<keyword evidence="2" id="KW-0378">Hydrolase</keyword>
<dbReference type="InterPro" id="IPR017853">
    <property type="entry name" value="GH"/>
</dbReference>
<name>A0ABU6K774_9RHOO</name>
<dbReference type="InterPro" id="IPR013783">
    <property type="entry name" value="Ig-like_fold"/>
</dbReference>
<dbReference type="InterPro" id="IPR011837">
    <property type="entry name" value="Glycogen_debranch_GlgX"/>
</dbReference>
<dbReference type="InterPro" id="IPR013780">
    <property type="entry name" value="Glyco_hydro_b"/>
</dbReference>
<dbReference type="CDD" id="cd02856">
    <property type="entry name" value="E_set_GDE_Isoamylase_N"/>
    <property type="match status" value="1"/>
</dbReference>
<sequence>MTPLSELLHEEEVTQPKLLSGHPWPMGASWDGKGVNFAVFSAHAESIELCIFDVQGQEELHRLKLPTRSQDVWHGYLPGAGPGMLYGLRANGTWHIEDGQRFNPNKLLLDPYARDIFGHFSWGDEHFGGARENPHEMDTRDNAATALKARVVADNFDWGDDQPPRIPLADSVIYELHVKGFSKLNSQLPEAIRGSYAGLGHEASIAHLKRLGINAVSLLPVHYHLDEERLVQMKLSNYWGYNTLGFFAVDPRFASGVGEQSSRDEFRSMVKALHAAGIEIFLDVVYNHTAESDDAGPTLSFRGLDNLSYYRLRADSRSQYVNHTGTGNTLDMYHAKVRQLVLDSLRYWVEEMHVDGFRFDLAPVMGRGVNDFDRDGPFFTAIAQDPVLSRVKMIAEPWDIGPGGYQVGNFPRGWLEWNDHFRDASRSFWLNAGSTRGDLALRLCGSSDLYHSRRREPVESVNYVVSHDGFTLRDLVSYNERHNEANGENNRDGHGHNMSNNCGVEGHSDDPAVRNMRGKFQRALLATTLLAQGTPMLAAGDELGHTQNGNNNPYCQDNDITWIDWSQADQDLINFSASLISLRRQALPFGNHWYSGLSDPLGLHDLTWLHSDGSLLQGTAWRDPNSRVFGCLIGQPGRARAPLLLLVNGDSIDRPFMLPAGVWEALIDTDHPRGYANFHGQGEVRYPLRSHSVVILTAAGNVIKL</sequence>
<dbReference type="InterPro" id="IPR006047">
    <property type="entry name" value="GH13_cat_dom"/>
</dbReference>
<dbReference type="SUPFAM" id="SSF81296">
    <property type="entry name" value="E set domains"/>
    <property type="match status" value="1"/>
</dbReference>
<reference evidence="6 7" key="1">
    <citation type="submission" date="2024-01" db="EMBL/GenBank/DDBJ databases">
        <title>Uliginosibacterium soil sp. nov.</title>
        <authorList>
            <person name="Lv Y."/>
        </authorList>
    </citation>
    <scope>NUCLEOTIDE SEQUENCE [LARGE SCALE GENOMIC DNA]</scope>
    <source>
        <strain evidence="6 7">H3</strain>
    </source>
</reference>
<accession>A0ABU6K774</accession>
<comment type="caution">
    <text evidence="6">The sequence shown here is derived from an EMBL/GenBank/DDBJ whole genome shotgun (WGS) entry which is preliminary data.</text>
</comment>
<feature type="domain" description="Glycosyl hydrolase family 13 catalytic" evidence="5">
    <location>
        <begin position="175"/>
        <end position="583"/>
    </location>
</feature>
<keyword evidence="3" id="KW-0326">Glycosidase</keyword>
<dbReference type="Pfam" id="PF00128">
    <property type="entry name" value="Alpha-amylase"/>
    <property type="match status" value="1"/>
</dbReference>
<protein>
    <submittedName>
        <fullName evidence="6">Glycogen debranching protein GlgX</fullName>
    </submittedName>
</protein>
<dbReference type="SUPFAM" id="SSF51445">
    <property type="entry name" value="(Trans)glycosidases"/>
    <property type="match status" value="1"/>
</dbReference>
<dbReference type="SUPFAM" id="SSF51011">
    <property type="entry name" value="Glycosyl hydrolase domain"/>
    <property type="match status" value="1"/>
</dbReference>
<dbReference type="RefSeq" id="WP_327600697.1">
    <property type="nucleotide sequence ID" value="NZ_JAYXHS010000004.1"/>
</dbReference>
<proteinExistence type="inferred from homology"/>
<dbReference type="Gene3D" id="2.60.40.1180">
    <property type="entry name" value="Golgi alpha-mannosidase II"/>
    <property type="match status" value="1"/>
</dbReference>
<evidence type="ECO:0000256" key="1">
    <source>
        <dbReference type="ARBA" id="ARBA00008061"/>
    </source>
</evidence>
<keyword evidence="7" id="KW-1185">Reference proteome</keyword>
<dbReference type="NCBIfam" id="TIGR02100">
    <property type="entry name" value="glgX_debranch"/>
    <property type="match status" value="1"/>
</dbReference>